<gene>
    <name evidence="1" type="ORF">T458_14410</name>
</gene>
<evidence type="ECO:0000313" key="2">
    <source>
        <dbReference type="Proteomes" id="UP000017973"/>
    </source>
</evidence>
<dbReference type="HOGENOM" id="CLU_3150231_0_0_9"/>
<proteinExistence type="predicted"/>
<dbReference type="Proteomes" id="UP000017973">
    <property type="component" value="Unassembled WGS sequence"/>
</dbReference>
<dbReference type="PATRIC" id="fig|1408254.3.peg.2820"/>
<evidence type="ECO:0000313" key="1">
    <source>
        <dbReference type="EMBL" id="EST54623.1"/>
    </source>
</evidence>
<accession>V6MGU5</accession>
<dbReference type="STRING" id="1408254.T458_14410"/>
<reference evidence="1 2" key="1">
    <citation type="journal article" date="2014" name="Genome Announc.">
        <title>Draft Genome Sequence of Brevibacillus panacihumi Strain W25, a Halotolerant Hydrocarbon-Degrading Bacterium.</title>
        <authorList>
            <person name="Wang X."/>
            <person name="Jin D."/>
            <person name="Zhou L."/>
            <person name="Wu L."/>
            <person name="An W."/>
            <person name="Chen Y."/>
            <person name="Zhao L."/>
        </authorList>
    </citation>
    <scope>NUCLEOTIDE SEQUENCE [LARGE SCALE GENOMIC DNA]</scope>
    <source>
        <strain evidence="1 2">W25</strain>
    </source>
</reference>
<comment type="caution">
    <text evidence="1">The sequence shown here is derived from an EMBL/GenBank/DDBJ whole genome shotgun (WGS) entry which is preliminary data.</text>
</comment>
<name>V6MGU5_9BACL</name>
<organism evidence="1 2">
    <name type="scientific">Brevibacillus panacihumi W25</name>
    <dbReference type="NCBI Taxonomy" id="1408254"/>
    <lineage>
        <taxon>Bacteria</taxon>
        <taxon>Bacillati</taxon>
        <taxon>Bacillota</taxon>
        <taxon>Bacilli</taxon>
        <taxon>Bacillales</taxon>
        <taxon>Paenibacillaceae</taxon>
        <taxon>Brevibacillus</taxon>
    </lineage>
</organism>
<keyword evidence="2" id="KW-1185">Reference proteome</keyword>
<dbReference type="RefSeq" id="WP_023556774.1">
    <property type="nucleotide sequence ID" value="NZ_KI629782.1"/>
</dbReference>
<dbReference type="EMBL" id="AYJU01000016">
    <property type="protein sequence ID" value="EST54623.1"/>
    <property type="molecule type" value="Genomic_DNA"/>
</dbReference>
<dbReference type="AlphaFoldDB" id="V6MGU5"/>
<protein>
    <submittedName>
        <fullName evidence="1">Uncharacterized protein</fullName>
    </submittedName>
</protein>
<sequence>MHEHAMWFEAMLLGGSWFVNRQAFCMLKREFSNCQKTEQVKTKRTTLW</sequence>